<organism evidence="1 2">
    <name type="scientific">Scutellospora calospora</name>
    <dbReference type="NCBI Taxonomy" id="85575"/>
    <lineage>
        <taxon>Eukaryota</taxon>
        <taxon>Fungi</taxon>
        <taxon>Fungi incertae sedis</taxon>
        <taxon>Mucoromycota</taxon>
        <taxon>Glomeromycotina</taxon>
        <taxon>Glomeromycetes</taxon>
        <taxon>Diversisporales</taxon>
        <taxon>Gigasporaceae</taxon>
        <taxon>Scutellospora</taxon>
    </lineage>
</organism>
<comment type="caution">
    <text evidence="1">The sequence shown here is derived from an EMBL/GenBank/DDBJ whole genome shotgun (WGS) entry which is preliminary data.</text>
</comment>
<dbReference type="EMBL" id="CAJVPM010034037">
    <property type="protein sequence ID" value="CAG8686626.1"/>
    <property type="molecule type" value="Genomic_DNA"/>
</dbReference>
<evidence type="ECO:0000313" key="1">
    <source>
        <dbReference type="EMBL" id="CAG8686626.1"/>
    </source>
</evidence>
<dbReference type="Proteomes" id="UP000789860">
    <property type="component" value="Unassembled WGS sequence"/>
</dbReference>
<protein>
    <submittedName>
        <fullName evidence="1">8232_t:CDS:1</fullName>
    </submittedName>
</protein>
<reference evidence="1" key="1">
    <citation type="submission" date="2021-06" db="EMBL/GenBank/DDBJ databases">
        <authorList>
            <person name="Kallberg Y."/>
            <person name="Tangrot J."/>
            <person name="Rosling A."/>
        </authorList>
    </citation>
    <scope>NUCLEOTIDE SEQUENCE</scope>
    <source>
        <strain evidence="1">AU212A</strain>
    </source>
</reference>
<sequence length="237" mass="27685">GVVLQSFPLLGDEDEKIPKLGRHYLEVWAEEERNLTPQTAEELEARQNDVIKGPLRNQEQEPPGPPCGPLAERVLAAFLEYNDLVTENIQVNGNNHHETTTSEGPQMNGYREILDMDERLKRELRALDLMDDQDVEWNDREDDEISIKLRECQTRLREQVKRNNYKKSVLLEKVKARSGYQQYSNYLDEIDAQIEETYLARYPEKDKSKLSKTKKKRSTPTLEEVKSLLKKRKDLTD</sequence>
<keyword evidence="2" id="KW-1185">Reference proteome</keyword>
<proteinExistence type="predicted"/>
<name>A0ACA9P1M8_9GLOM</name>
<accession>A0ACA9P1M8</accession>
<feature type="non-terminal residue" evidence="1">
    <location>
        <position position="237"/>
    </location>
</feature>
<feature type="non-terminal residue" evidence="1">
    <location>
        <position position="1"/>
    </location>
</feature>
<gene>
    <name evidence="1" type="ORF">SCALOS_LOCUS9945</name>
</gene>
<evidence type="ECO:0000313" key="2">
    <source>
        <dbReference type="Proteomes" id="UP000789860"/>
    </source>
</evidence>